<protein>
    <recommendedName>
        <fullName evidence="2">DDE-1 domain-containing protein</fullName>
    </recommendedName>
</protein>
<dbReference type="InterPro" id="IPR050863">
    <property type="entry name" value="CenT-Element_Derived"/>
</dbReference>
<dbReference type="PANTHER" id="PTHR19303">
    <property type="entry name" value="TRANSPOSON"/>
    <property type="match status" value="1"/>
</dbReference>
<feature type="region of interest" description="Disordered" evidence="1">
    <location>
        <begin position="188"/>
        <end position="236"/>
    </location>
</feature>
<reference evidence="3" key="1">
    <citation type="submission" date="2019-08" db="EMBL/GenBank/DDBJ databases">
        <title>The genome of the North American firefly Photinus pyralis.</title>
        <authorList>
            <consortium name="Photinus pyralis genome working group"/>
            <person name="Fallon T.R."/>
            <person name="Sander Lower S.E."/>
            <person name="Weng J.-K."/>
        </authorList>
    </citation>
    <scope>NUCLEOTIDE SEQUENCE</scope>
    <source>
        <strain evidence="3">TRF0915ILg1</strain>
        <tissue evidence="3">Whole body</tissue>
    </source>
</reference>
<dbReference type="AlphaFoldDB" id="A0A8K0DFM1"/>
<dbReference type="Pfam" id="PF03184">
    <property type="entry name" value="DDE_1"/>
    <property type="match status" value="1"/>
</dbReference>
<keyword evidence="4" id="KW-1185">Reference proteome</keyword>
<evidence type="ECO:0000313" key="4">
    <source>
        <dbReference type="Proteomes" id="UP000801492"/>
    </source>
</evidence>
<dbReference type="Proteomes" id="UP000801492">
    <property type="component" value="Unassembled WGS sequence"/>
</dbReference>
<feature type="compositionally biased region" description="Polar residues" evidence="1">
    <location>
        <begin position="149"/>
        <end position="163"/>
    </location>
</feature>
<feature type="compositionally biased region" description="Basic and acidic residues" evidence="1">
    <location>
        <begin position="207"/>
        <end position="229"/>
    </location>
</feature>
<dbReference type="GO" id="GO:0005634">
    <property type="term" value="C:nucleus"/>
    <property type="evidence" value="ECO:0007669"/>
    <property type="project" value="TreeGrafter"/>
</dbReference>
<organism evidence="3 4">
    <name type="scientific">Ignelater luminosus</name>
    <name type="common">Cucubano</name>
    <name type="synonym">Pyrophorus luminosus</name>
    <dbReference type="NCBI Taxonomy" id="2038154"/>
    <lineage>
        <taxon>Eukaryota</taxon>
        <taxon>Metazoa</taxon>
        <taxon>Ecdysozoa</taxon>
        <taxon>Arthropoda</taxon>
        <taxon>Hexapoda</taxon>
        <taxon>Insecta</taxon>
        <taxon>Pterygota</taxon>
        <taxon>Neoptera</taxon>
        <taxon>Endopterygota</taxon>
        <taxon>Coleoptera</taxon>
        <taxon>Polyphaga</taxon>
        <taxon>Elateriformia</taxon>
        <taxon>Elateroidea</taxon>
        <taxon>Elateridae</taxon>
        <taxon>Agrypninae</taxon>
        <taxon>Pyrophorini</taxon>
        <taxon>Ignelater</taxon>
    </lineage>
</organism>
<evidence type="ECO:0000313" key="3">
    <source>
        <dbReference type="EMBL" id="KAF2899785.1"/>
    </source>
</evidence>
<evidence type="ECO:0000259" key="2">
    <source>
        <dbReference type="Pfam" id="PF03184"/>
    </source>
</evidence>
<dbReference type="CDD" id="cd15517">
    <property type="entry name" value="PHD_TCF19_like"/>
    <property type="match status" value="1"/>
</dbReference>
<accession>A0A8K0DFM1</accession>
<comment type="caution">
    <text evidence="3">The sequence shown here is derived from an EMBL/GenBank/DDBJ whole genome shotgun (WGS) entry which is preliminary data.</text>
</comment>
<evidence type="ECO:0000256" key="1">
    <source>
        <dbReference type="SAM" id="MobiDB-lite"/>
    </source>
</evidence>
<sequence length="316" mass="36113">MIVSDSGLINENLFVDWLHHFITFAKPTIDSPVLLILNNHESHVSFSSYLLCRKNGIILLSLPPHTSHRLQPLDLTYFEPLKNAYNRERDLYMASNVYRRITQYDVLELFTKAYNRISNIEKAANGFQAAGILPLNPNQFDDQFLDVISSPQLPSSNRNSQIEVTPEAQIPSPSNLLRLETSSATLDNSIPLREVATVPNLPQPQTKRKEKEQKKQVKEQNLEKTESKNKNKKGTKNLKKIAGCNEALKEVPRKKKKVPEESGKENEYYCLICGDKYEDPPTEDWIKCYKCSSWADEKCTSGESTSRGYICDFCEH</sequence>
<dbReference type="InterPro" id="IPR004875">
    <property type="entry name" value="DDE_SF_endonuclease_dom"/>
</dbReference>
<dbReference type="OrthoDB" id="6781095at2759"/>
<dbReference type="GO" id="GO:0003677">
    <property type="term" value="F:DNA binding"/>
    <property type="evidence" value="ECO:0007669"/>
    <property type="project" value="TreeGrafter"/>
</dbReference>
<gene>
    <name evidence="3" type="ORF">ILUMI_06406</name>
</gene>
<proteinExistence type="predicted"/>
<dbReference type="PANTHER" id="PTHR19303:SF74">
    <property type="entry name" value="POGO TRANSPOSABLE ELEMENT WITH KRAB DOMAIN"/>
    <property type="match status" value="1"/>
</dbReference>
<dbReference type="EMBL" id="VTPC01002638">
    <property type="protein sequence ID" value="KAF2899785.1"/>
    <property type="molecule type" value="Genomic_DNA"/>
</dbReference>
<feature type="domain" description="DDE-1" evidence="2">
    <location>
        <begin position="4"/>
        <end position="117"/>
    </location>
</feature>
<feature type="region of interest" description="Disordered" evidence="1">
    <location>
        <begin position="149"/>
        <end position="175"/>
    </location>
</feature>
<name>A0A8K0DFM1_IGNLU</name>